<protein>
    <recommendedName>
        <fullName evidence="3">F-box protein</fullName>
    </recommendedName>
</protein>
<name>A0AA38LL32_TAXCH</name>
<dbReference type="Proteomes" id="UP000824469">
    <property type="component" value="Unassembled WGS sequence"/>
</dbReference>
<reference evidence="1 2" key="1">
    <citation type="journal article" date="2021" name="Nat. Plants">
        <title>The Taxus genome provides insights into paclitaxel biosynthesis.</title>
        <authorList>
            <person name="Xiong X."/>
            <person name="Gou J."/>
            <person name="Liao Q."/>
            <person name="Li Y."/>
            <person name="Zhou Q."/>
            <person name="Bi G."/>
            <person name="Li C."/>
            <person name="Du R."/>
            <person name="Wang X."/>
            <person name="Sun T."/>
            <person name="Guo L."/>
            <person name="Liang H."/>
            <person name="Lu P."/>
            <person name="Wu Y."/>
            <person name="Zhang Z."/>
            <person name="Ro D.K."/>
            <person name="Shang Y."/>
            <person name="Huang S."/>
            <person name="Yan J."/>
        </authorList>
    </citation>
    <scope>NUCLEOTIDE SEQUENCE [LARGE SCALE GENOMIC DNA]</scope>
    <source>
        <strain evidence="1">Ta-2019</strain>
    </source>
</reference>
<dbReference type="PANTHER" id="PTHR33736:SF13">
    <property type="entry name" value="OS11G0155100 PROTEIN"/>
    <property type="match status" value="1"/>
</dbReference>
<organism evidence="1 2">
    <name type="scientific">Taxus chinensis</name>
    <name type="common">Chinese yew</name>
    <name type="synonym">Taxus wallichiana var. chinensis</name>
    <dbReference type="NCBI Taxonomy" id="29808"/>
    <lineage>
        <taxon>Eukaryota</taxon>
        <taxon>Viridiplantae</taxon>
        <taxon>Streptophyta</taxon>
        <taxon>Embryophyta</taxon>
        <taxon>Tracheophyta</taxon>
        <taxon>Spermatophyta</taxon>
        <taxon>Pinopsida</taxon>
        <taxon>Pinidae</taxon>
        <taxon>Conifers II</taxon>
        <taxon>Cupressales</taxon>
        <taxon>Taxaceae</taxon>
        <taxon>Taxus</taxon>
    </lineage>
</organism>
<evidence type="ECO:0000313" key="1">
    <source>
        <dbReference type="EMBL" id="KAH9327756.1"/>
    </source>
</evidence>
<comment type="caution">
    <text evidence="1">The sequence shown here is derived from an EMBL/GenBank/DDBJ whole genome shotgun (WGS) entry which is preliminary data.</text>
</comment>
<dbReference type="InterPro" id="IPR036047">
    <property type="entry name" value="F-box-like_dom_sf"/>
</dbReference>
<proteinExistence type="predicted"/>
<dbReference type="OMA" id="FIACNIM"/>
<dbReference type="InterPro" id="IPR045283">
    <property type="entry name" value="AT3G44326-like"/>
</dbReference>
<sequence length="253" mass="28559">MSSLSGDIIAEILKRVDGSTLALTACSSSALKSIAFQEWLWENLCTSLWPSTQKEEVRLLISSLGGFRKFYGACFPLLNVCCKQAEEENFNVPEEDHDDDAIPVFPSDLVSIVDIHYNNKSIYSKVVSADGKSHFHRRSCSIFQMSPFQIDLLCNGDATIPSIFINDIDKEKDVDSTKIFLLLNMMRLSWIIINTRTKRAVNLSSWRPLQARRTYWGGHNGFTVHFGSILPADHNTLPMDFIACNIMVRCRDG</sequence>
<dbReference type="PANTHER" id="PTHR33736">
    <property type="entry name" value="F-BOX PROTEIN-RELATED"/>
    <property type="match status" value="1"/>
</dbReference>
<evidence type="ECO:0000313" key="2">
    <source>
        <dbReference type="Proteomes" id="UP000824469"/>
    </source>
</evidence>
<evidence type="ECO:0008006" key="3">
    <source>
        <dbReference type="Google" id="ProtNLM"/>
    </source>
</evidence>
<dbReference type="SUPFAM" id="SSF81383">
    <property type="entry name" value="F-box domain"/>
    <property type="match status" value="1"/>
</dbReference>
<dbReference type="EMBL" id="JAHRHJ020000002">
    <property type="protein sequence ID" value="KAH9327756.1"/>
    <property type="molecule type" value="Genomic_DNA"/>
</dbReference>
<gene>
    <name evidence="1" type="ORF">KI387_007934</name>
</gene>
<feature type="non-terminal residue" evidence="1">
    <location>
        <position position="253"/>
    </location>
</feature>
<accession>A0AA38LL32</accession>
<dbReference type="AlphaFoldDB" id="A0AA38LL32"/>
<keyword evidence="2" id="KW-1185">Reference proteome</keyword>